<sequence length="62" mass="6540">MAAEMFDSETFVVLLPVHGYGNDASLVPISNVPSAGTTNRDTAAQRKILGIVINHDTVLSGK</sequence>
<gene>
    <name evidence="1" type="ORF">CFIMG_006276RA</name>
</gene>
<keyword evidence="2" id="KW-1185">Reference proteome</keyword>
<name>A0A2C5W5C4_9PEZI</name>
<dbReference type="AlphaFoldDB" id="A0A2C5W5C4"/>
<reference evidence="1 2" key="1">
    <citation type="journal article" date="2013" name="Fungal Biol.">
        <title>Analysis of microsatellite markers in the genome of the plant pathogen Ceratocystis fimbriata.</title>
        <authorList>
            <person name="Simpson M.C."/>
            <person name="Wilken P.M."/>
            <person name="Coetzee M.P."/>
            <person name="Wingfield M.J."/>
            <person name="Wingfield B.D."/>
        </authorList>
    </citation>
    <scope>NUCLEOTIDE SEQUENCE [LARGE SCALE GENOMIC DNA]</scope>
    <source>
        <strain evidence="1 2">CBS 114723</strain>
    </source>
</reference>
<accession>A0A2C5W5C4</accession>
<dbReference type="Proteomes" id="UP000222788">
    <property type="component" value="Unassembled WGS sequence"/>
</dbReference>
<reference evidence="1 2" key="2">
    <citation type="journal article" date="2013" name="IMA Fungus">
        <title>IMA Genome-F 1: Ceratocystis fimbriata: Draft nuclear genome sequence for the plant pathogen, Ceratocystis fimbriata.</title>
        <authorList>
            <person name="Wilken P.M."/>
            <person name="Steenkamp E.T."/>
            <person name="Wingfield M.J."/>
            <person name="de Beer Z.W."/>
            <person name="Wingfield B.D."/>
        </authorList>
    </citation>
    <scope>NUCLEOTIDE SEQUENCE [LARGE SCALE GENOMIC DNA]</scope>
    <source>
        <strain evidence="1 2">CBS 114723</strain>
    </source>
</reference>
<evidence type="ECO:0000313" key="1">
    <source>
        <dbReference type="EMBL" id="PHH49739.1"/>
    </source>
</evidence>
<protein>
    <submittedName>
        <fullName evidence="1">Uncharacterized protein</fullName>
    </submittedName>
</protein>
<organism evidence="1 2">
    <name type="scientific">Ceratocystis fimbriata CBS 114723</name>
    <dbReference type="NCBI Taxonomy" id="1035309"/>
    <lineage>
        <taxon>Eukaryota</taxon>
        <taxon>Fungi</taxon>
        <taxon>Dikarya</taxon>
        <taxon>Ascomycota</taxon>
        <taxon>Pezizomycotina</taxon>
        <taxon>Sordariomycetes</taxon>
        <taxon>Hypocreomycetidae</taxon>
        <taxon>Microascales</taxon>
        <taxon>Ceratocystidaceae</taxon>
        <taxon>Ceratocystis</taxon>
    </lineage>
</organism>
<dbReference type="EMBL" id="APWK03000171">
    <property type="protein sequence ID" value="PHH49739.1"/>
    <property type="molecule type" value="Genomic_DNA"/>
</dbReference>
<evidence type="ECO:0000313" key="2">
    <source>
        <dbReference type="Proteomes" id="UP000222788"/>
    </source>
</evidence>
<proteinExistence type="predicted"/>
<comment type="caution">
    <text evidence="1">The sequence shown here is derived from an EMBL/GenBank/DDBJ whole genome shotgun (WGS) entry which is preliminary data.</text>
</comment>